<accession>A0A099L374</accession>
<dbReference type="EMBL" id="JQEC01000002">
    <property type="protein sequence ID" value="KGJ97306.1"/>
    <property type="molecule type" value="Genomic_DNA"/>
</dbReference>
<proteinExistence type="predicted"/>
<evidence type="ECO:0000313" key="2">
    <source>
        <dbReference type="Proteomes" id="UP000029868"/>
    </source>
</evidence>
<sequence length="329" mass="37480">MEPIIAILETLAVLEPEVYQIKLKTAQMALVKLQEAQSYMAKGNFYLAYLASHKSYRIIPTGESKKILIKTESMLSYAVGVHTNIGKSFQYLPEKIPELLSKYQNLPILEWDLIEINSVLGQLRNAAKALNSSLLAIEREHNSYLFPEIEKWQAGIRNQQGMIQSTQNYLIDIALSDSAVMLQTLNIKLTEESANLLSLVRSSLAEAAIQPYFIQAKKDFEPYANLAINLSLSSSLTQRNTHAKWYSHWSSIEMQVLEYSDSFSEYPKAFPDREKVLSTFKQESKIRVPNLEQGFLNLDLFISKHESIYGLIETLDRDRIILNYGLSST</sequence>
<gene>
    <name evidence="1" type="ORF">GAB14E_0895</name>
</gene>
<dbReference type="Proteomes" id="UP000029868">
    <property type="component" value="Unassembled WGS sequence"/>
</dbReference>
<organism evidence="1 2">
    <name type="scientific">Colwellia psychrerythraea</name>
    <name type="common">Vibrio psychroerythus</name>
    <dbReference type="NCBI Taxonomy" id="28229"/>
    <lineage>
        <taxon>Bacteria</taxon>
        <taxon>Pseudomonadati</taxon>
        <taxon>Pseudomonadota</taxon>
        <taxon>Gammaproteobacteria</taxon>
        <taxon>Alteromonadales</taxon>
        <taxon>Colwelliaceae</taxon>
        <taxon>Colwellia</taxon>
    </lineage>
</organism>
<protein>
    <submittedName>
        <fullName evidence="1">Uncharacterized protein</fullName>
    </submittedName>
</protein>
<dbReference type="OrthoDB" id="6225823at2"/>
<dbReference type="PATRIC" id="fig|28229.3.peg.47"/>
<evidence type="ECO:0000313" key="1">
    <source>
        <dbReference type="EMBL" id="KGJ97306.1"/>
    </source>
</evidence>
<comment type="caution">
    <text evidence="1">The sequence shown here is derived from an EMBL/GenBank/DDBJ whole genome shotgun (WGS) entry which is preliminary data.</text>
</comment>
<dbReference type="AlphaFoldDB" id="A0A099L374"/>
<dbReference type="RefSeq" id="WP_033080225.1">
    <property type="nucleotide sequence ID" value="NZ_JQEC01000002.1"/>
</dbReference>
<name>A0A099L374_COLPS</name>
<reference evidence="1 2" key="1">
    <citation type="submission" date="2014-08" db="EMBL/GenBank/DDBJ databases">
        <title>Genomic and Phenotypic Diversity of Colwellia psychrerythraea strains from Disparate Marine Basins.</title>
        <authorList>
            <person name="Techtmann S.M."/>
            <person name="Stelling S.C."/>
            <person name="Utturkar S.M."/>
            <person name="Alshibli N."/>
            <person name="Harris A."/>
            <person name="Brown S.D."/>
            <person name="Hazen T.C."/>
        </authorList>
    </citation>
    <scope>NUCLEOTIDE SEQUENCE [LARGE SCALE GENOMIC DNA]</scope>
    <source>
        <strain evidence="1 2">GAB14E</strain>
    </source>
</reference>